<dbReference type="EMBL" id="LXQA010783041">
    <property type="protein sequence ID" value="MCI70792.1"/>
    <property type="molecule type" value="Genomic_DNA"/>
</dbReference>
<name>A0A392UBL3_9FABA</name>
<feature type="non-terminal residue" evidence="1">
    <location>
        <position position="30"/>
    </location>
</feature>
<protein>
    <submittedName>
        <fullName evidence="1">Uncharacterized protein</fullName>
    </submittedName>
</protein>
<keyword evidence="2" id="KW-1185">Reference proteome</keyword>
<evidence type="ECO:0000313" key="1">
    <source>
        <dbReference type="EMBL" id="MCI70792.1"/>
    </source>
</evidence>
<sequence length="30" mass="3419">MEADPRVDGSKQLVNMNCDGRVRMIKSDPR</sequence>
<reference evidence="1 2" key="1">
    <citation type="journal article" date="2018" name="Front. Plant Sci.">
        <title>Red Clover (Trifolium pratense) and Zigzag Clover (T. medium) - A Picture of Genomic Similarities and Differences.</title>
        <authorList>
            <person name="Dluhosova J."/>
            <person name="Istvanek J."/>
            <person name="Nedelnik J."/>
            <person name="Repkova J."/>
        </authorList>
    </citation>
    <scope>NUCLEOTIDE SEQUENCE [LARGE SCALE GENOMIC DNA]</scope>
    <source>
        <strain evidence="2">cv. 10/8</strain>
        <tissue evidence="1">Leaf</tissue>
    </source>
</reference>
<proteinExistence type="predicted"/>
<dbReference type="Proteomes" id="UP000265520">
    <property type="component" value="Unassembled WGS sequence"/>
</dbReference>
<comment type="caution">
    <text evidence="1">The sequence shown here is derived from an EMBL/GenBank/DDBJ whole genome shotgun (WGS) entry which is preliminary data.</text>
</comment>
<evidence type="ECO:0000313" key="2">
    <source>
        <dbReference type="Proteomes" id="UP000265520"/>
    </source>
</evidence>
<dbReference type="AlphaFoldDB" id="A0A392UBL3"/>
<organism evidence="1 2">
    <name type="scientific">Trifolium medium</name>
    <dbReference type="NCBI Taxonomy" id="97028"/>
    <lineage>
        <taxon>Eukaryota</taxon>
        <taxon>Viridiplantae</taxon>
        <taxon>Streptophyta</taxon>
        <taxon>Embryophyta</taxon>
        <taxon>Tracheophyta</taxon>
        <taxon>Spermatophyta</taxon>
        <taxon>Magnoliopsida</taxon>
        <taxon>eudicotyledons</taxon>
        <taxon>Gunneridae</taxon>
        <taxon>Pentapetalae</taxon>
        <taxon>rosids</taxon>
        <taxon>fabids</taxon>
        <taxon>Fabales</taxon>
        <taxon>Fabaceae</taxon>
        <taxon>Papilionoideae</taxon>
        <taxon>50 kb inversion clade</taxon>
        <taxon>NPAAA clade</taxon>
        <taxon>Hologalegina</taxon>
        <taxon>IRL clade</taxon>
        <taxon>Trifolieae</taxon>
        <taxon>Trifolium</taxon>
    </lineage>
</organism>
<accession>A0A392UBL3</accession>